<feature type="transmembrane region" description="Helical" evidence="1">
    <location>
        <begin position="49"/>
        <end position="71"/>
    </location>
</feature>
<evidence type="ECO:0000313" key="3">
    <source>
        <dbReference type="EMBL" id="PIP75549.1"/>
    </source>
</evidence>
<evidence type="ECO:0000256" key="2">
    <source>
        <dbReference type="SAM" id="SignalP"/>
    </source>
</evidence>
<keyword evidence="2" id="KW-0732">Signal</keyword>
<name>A0A2H0D0R1_9BACT</name>
<protein>
    <submittedName>
        <fullName evidence="3">Uncharacterized protein</fullName>
    </submittedName>
</protein>
<proteinExistence type="predicted"/>
<feature type="signal peptide" evidence="2">
    <location>
        <begin position="1"/>
        <end position="21"/>
    </location>
</feature>
<keyword evidence="1" id="KW-0472">Membrane</keyword>
<dbReference type="AlphaFoldDB" id="A0A2H0D0R1"/>
<accession>A0A2H0D0R1</accession>
<evidence type="ECO:0000256" key="1">
    <source>
        <dbReference type="SAM" id="Phobius"/>
    </source>
</evidence>
<dbReference type="InterPro" id="IPR043993">
    <property type="entry name" value="T4SS_pilin"/>
</dbReference>
<feature type="transmembrane region" description="Helical" evidence="1">
    <location>
        <begin position="92"/>
        <end position="116"/>
    </location>
</feature>
<keyword evidence="1" id="KW-0812">Transmembrane</keyword>
<evidence type="ECO:0000313" key="4">
    <source>
        <dbReference type="Proteomes" id="UP000230159"/>
    </source>
</evidence>
<dbReference type="Proteomes" id="UP000230159">
    <property type="component" value="Unassembled WGS sequence"/>
</dbReference>
<reference evidence="3 4" key="1">
    <citation type="submission" date="2017-09" db="EMBL/GenBank/DDBJ databases">
        <title>Depth-based differentiation of microbial function through sediment-hosted aquifers and enrichment of novel symbionts in the deep terrestrial subsurface.</title>
        <authorList>
            <person name="Probst A.J."/>
            <person name="Ladd B."/>
            <person name="Jarett J.K."/>
            <person name="Geller-Mcgrath D.E."/>
            <person name="Sieber C.M."/>
            <person name="Emerson J.B."/>
            <person name="Anantharaman K."/>
            <person name="Thomas B.C."/>
            <person name="Malmstrom R."/>
            <person name="Stieglmeier M."/>
            <person name="Klingl A."/>
            <person name="Woyke T."/>
            <person name="Ryan C.M."/>
            <person name="Banfield J.F."/>
        </authorList>
    </citation>
    <scope>NUCLEOTIDE SEQUENCE [LARGE SCALE GENOMIC DNA]</scope>
    <source>
        <strain evidence="3">CG22_combo_CG10-13_8_21_14_all_39_9</strain>
    </source>
</reference>
<dbReference type="EMBL" id="PCTN01000138">
    <property type="protein sequence ID" value="PIP75549.1"/>
    <property type="molecule type" value="Genomic_DNA"/>
</dbReference>
<organism evidence="3 4">
    <name type="scientific">Candidatus Kuenenbacteria bacterium CG22_combo_CG10-13_8_21_14_all_39_9</name>
    <dbReference type="NCBI Taxonomy" id="1974621"/>
    <lineage>
        <taxon>Bacteria</taxon>
        <taxon>Candidatus Kueneniibacteriota</taxon>
    </lineage>
</organism>
<keyword evidence="1" id="KW-1133">Transmembrane helix</keyword>
<dbReference type="Pfam" id="PF18895">
    <property type="entry name" value="T4SS_pilin"/>
    <property type="match status" value="1"/>
</dbReference>
<comment type="caution">
    <text evidence="3">The sequence shown here is derived from an EMBL/GenBank/DDBJ whole genome shotgun (WGS) entry which is preliminary data.</text>
</comment>
<gene>
    <name evidence="3" type="ORF">COW86_03150</name>
</gene>
<sequence length="124" mass="12577">MKKIGYVLSAAAALTLGHAAAAVDSAAVDWGIGYAGNVGLGTREVRDVAVSVIQTLLGILGILALIIVLIGGFKWMTAGGNEENVASAKKTIIAGIIGLIIIFFAYAIVAFIFNVVGGSLTGTE</sequence>
<feature type="chain" id="PRO_5013587451" evidence="2">
    <location>
        <begin position="22"/>
        <end position="124"/>
    </location>
</feature>